<dbReference type="SUPFAM" id="SSF51445">
    <property type="entry name" value="(Trans)glycosidases"/>
    <property type="match status" value="1"/>
</dbReference>
<dbReference type="Proteomes" id="UP001204151">
    <property type="component" value="Unassembled WGS sequence"/>
</dbReference>
<dbReference type="Gene3D" id="3.20.20.80">
    <property type="entry name" value="Glycosidases"/>
    <property type="match status" value="1"/>
</dbReference>
<reference evidence="2 3" key="1">
    <citation type="submission" date="2022-08" db="EMBL/GenBank/DDBJ databases">
        <title>Reclassification of Massilia species as members of the genera Telluria, Duganella, Pseudoduganella, Mokoshia gen. nov. and Zemynaea gen. nov. using orthogonal and non-orthogonal genome-based approaches.</title>
        <authorList>
            <person name="Bowman J.P."/>
        </authorList>
    </citation>
    <scope>NUCLEOTIDE SEQUENCE [LARGE SCALE GENOMIC DNA]</scope>
    <source>
        <strain evidence="2 3">JCM 31316</strain>
    </source>
</reference>
<comment type="caution">
    <text evidence="2">The sequence shown here is derived from an EMBL/GenBank/DDBJ whole genome shotgun (WGS) entry which is preliminary data.</text>
</comment>
<dbReference type="InterPro" id="IPR017853">
    <property type="entry name" value="GH"/>
</dbReference>
<dbReference type="Pfam" id="PF08924">
    <property type="entry name" value="Rv2525c_GlyHyd-like"/>
    <property type="match status" value="1"/>
</dbReference>
<dbReference type="RefSeq" id="WP_258817377.1">
    <property type="nucleotide sequence ID" value="NZ_JANUGW010000009.1"/>
</dbReference>
<evidence type="ECO:0000259" key="1">
    <source>
        <dbReference type="Pfam" id="PF08924"/>
    </source>
</evidence>
<evidence type="ECO:0000313" key="2">
    <source>
        <dbReference type="EMBL" id="MCS0582785.1"/>
    </source>
</evidence>
<sequence>MPVRKGLDTTMELTRHAAALKAQGYDFVLRYYSTNAAKNLSLGEARALSQAGLAIGVVWETSGTRAGFFTRAQGLADGAAAFRMARDAIGQPFGSAIYFAVDYDPTQVDLDGPVGNYFTGVHAALYVAAEGQPSYRVGVYGSGLCCGRLVERGAADLSWLSQSTAFAGSRQYAEQQRYDIIQRLPMRIPGADGIMLDVDPDATHPDRDGGVFTV</sequence>
<proteinExistence type="predicted"/>
<dbReference type="EMBL" id="JANUGW010000009">
    <property type="protein sequence ID" value="MCS0582785.1"/>
    <property type="molecule type" value="Genomic_DNA"/>
</dbReference>
<organism evidence="2 3">
    <name type="scientific">Massilia pinisoli</name>
    <dbReference type="NCBI Taxonomy" id="1772194"/>
    <lineage>
        <taxon>Bacteria</taxon>
        <taxon>Pseudomonadati</taxon>
        <taxon>Pseudomonadota</taxon>
        <taxon>Betaproteobacteria</taxon>
        <taxon>Burkholderiales</taxon>
        <taxon>Oxalobacteraceae</taxon>
        <taxon>Telluria group</taxon>
        <taxon>Massilia</taxon>
    </lineage>
</organism>
<keyword evidence="3" id="KW-1185">Reference proteome</keyword>
<protein>
    <submittedName>
        <fullName evidence="2">DUF1906 domain-containing protein</fullName>
    </submittedName>
</protein>
<accession>A0ABT1ZSC0</accession>
<dbReference type="InterPro" id="IPR015020">
    <property type="entry name" value="Rv2525c-like_Glyco_Hydro-like"/>
</dbReference>
<evidence type="ECO:0000313" key="3">
    <source>
        <dbReference type="Proteomes" id="UP001204151"/>
    </source>
</evidence>
<gene>
    <name evidence="2" type="ORF">NX784_14425</name>
</gene>
<name>A0ABT1ZSC0_9BURK</name>
<feature type="domain" description="Rv2525c-like glycoside hydrolase-like" evidence="1">
    <location>
        <begin position="18"/>
        <end position="172"/>
    </location>
</feature>